<dbReference type="GeneID" id="118357356"/>
<feature type="compositionally biased region" description="Low complexity" evidence="1">
    <location>
        <begin position="144"/>
        <end position="154"/>
    </location>
</feature>
<reference evidence="3" key="1">
    <citation type="submission" date="2025-08" db="UniProtKB">
        <authorList>
            <consortium name="RefSeq"/>
        </authorList>
    </citation>
    <scope>IDENTIFICATION</scope>
    <source>
        <tissue evidence="3">Blood</tissue>
    </source>
</reference>
<sequence>MGHCPCPPLEAVEALIYLLLQKYVSCRKLNHQGHTRLPGQPASNGQHAGKNIRPLTLTQGKPEGPPQPRSSPEALSEAFAETGGAPGGPRIRPSRQQCGDRTDPGTPLLPASDHPPTSFPVTNFATLFSAPLRPPGPASTLSGARLPASPGSRPRAAEARPPPAASHAAGLPASRSTARPRLRPRGPASPASSLPSEWPRRSPTAPATPEDAGPEAVRQPPEPSGPGPGPAQTPRCRSFAPRPTAARAPPPDSARRRGLAPDSPRQAGATRRAGRGSLPEAHPQARLGAPAALEGPWARAGASAVGH</sequence>
<dbReference type="AlphaFoldDB" id="A0A6P9FHG5"/>
<feature type="region of interest" description="Disordered" evidence="1">
    <location>
        <begin position="35"/>
        <end position="307"/>
    </location>
</feature>
<evidence type="ECO:0000313" key="2">
    <source>
        <dbReference type="Proteomes" id="UP000515165"/>
    </source>
</evidence>
<feature type="compositionally biased region" description="Pro residues" evidence="1">
    <location>
        <begin position="220"/>
        <end position="231"/>
    </location>
</feature>
<evidence type="ECO:0000313" key="3">
    <source>
        <dbReference type="RefSeq" id="XP_035585216.1"/>
    </source>
</evidence>
<dbReference type="RefSeq" id="XP_035585216.1">
    <property type="nucleotide sequence ID" value="XM_035729323.1"/>
</dbReference>
<accession>A0A6P9FHG5</accession>
<dbReference type="KEGG" id="zca:118357356"/>
<proteinExistence type="predicted"/>
<protein>
    <submittedName>
        <fullName evidence="3">Basic proline-rich protein-like</fullName>
    </submittedName>
</protein>
<dbReference type="Proteomes" id="UP000515165">
    <property type="component" value="Chromosome 9"/>
</dbReference>
<gene>
    <name evidence="3" type="primary">LOC118357356</name>
</gene>
<name>A0A6P9FHG5_ZALCA</name>
<organism evidence="2 3">
    <name type="scientific">Zalophus californianus</name>
    <name type="common">California sealion</name>
    <dbReference type="NCBI Taxonomy" id="9704"/>
    <lineage>
        <taxon>Eukaryota</taxon>
        <taxon>Metazoa</taxon>
        <taxon>Chordata</taxon>
        <taxon>Craniata</taxon>
        <taxon>Vertebrata</taxon>
        <taxon>Euteleostomi</taxon>
        <taxon>Mammalia</taxon>
        <taxon>Eutheria</taxon>
        <taxon>Laurasiatheria</taxon>
        <taxon>Carnivora</taxon>
        <taxon>Caniformia</taxon>
        <taxon>Pinnipedia</taxon>
        <taxon>Otariidae</taxon>
        <taxon>Zalophus</taxon>
    </lineage>
</organism>
<keyword evidence="2" id="KW-1185">Reference proteome</keyword>
<evidence type="ECO:0000256" key="1">
    <source>
        <dbReference type="SAM" id="MobiDB-lite"/>
    </source>
</evidence>